<dbReference type="Pfam" id="PF13561">
    <property type="entry name" value="adh_short_C2"/>
    <property type="match status" value="1"/>
</dbReference>
<dbReference type="GO" id="GO:0016491">
    <property type="term" value="F:oxidoreductase activity"/>
    <property type="evidence" value="ECO:0007669"/>
    <property type="project" value="UniProtKB-KW"/>
</dbReference>
<dbReference type="OrthoDB" id="9788235at2"/>
<sequence length="253" mass="26440">MTHPFRDKTAVITGAGQGIGLEIASRLAAEGASVVLNDVDKNLAHEAAERITAKGGRCTPVPGDASEEAVIEHLVHTAVETYGRLDIAIPNAGITLFGPFLDYPLSSFNALLKVNLAGTFFLAQAAARQMITGGRGGSLLFMSSVTGHQAHRDLAAYGMSKAAIEMLARSLVIELSPHGINVNAVAPGATLTSRTLDTPGYARRWSEITPMGRAATTVDIAEAVLFLVSDAARHITGQCLVVDGGWTAVSPEP</sequence>
<gene>
    <name evidence="3" type="ORF">EDB95_3420</name>
</gene>
<dbReference type="NCBIfam" id="NF005559">
    <property type="entry name" value="PRK07231.1"/>
    <property type="match status" value="1"/>
</dbReference>
<keyword evidence="4" id="KW-1185">Reference proteome</keyword>
<evidence type="ECO:0000256" key="1">
    <source>
        <dbReference type="ARBA" id="ARBA00006484"/>
    </source>
</evidence>
<dbReference type="Gene3D" id="3.40.50.720">
    <property type="entry name" value="NAD(P)-binding Rossmann-like Domain"/>
    <property type="match status" value="1"/>
</dbReference>
<dbReference type="PRINTS" id="PR00080">
    <property type="entry name" value="SDRFAMILY"/>
</dbReference>
<dbReference type="EMBL" id="SODV01000001">
    <property type="protein sequence ID" value="TDX02362.1"/>
    <property type="molecule type" value="Genomic_DNA"/>
</dbReference>
<dbReference type="FunFam" id="3.40.50.720:FF:000084">
    <property type="entry name" value="Short-chain dehydrogenase reductase"/>
    <property type="match status" value="1"/>
</dbReference>
<dbReference type="InterPro" id="IPR002347">
    <property type="entry name" value="SDR_fam"/>
</dbReference>
<dbReference type="Proteomes" id="UP000294498">
    <property type="component" value="Unassembled WGS sequence"/>
</dbReference>
<reference evidence="3 4" key="1">
    <citation type="submission" date="2019-03" db="EMBL/GenBank/DDBJ databases">
        <title>Genomic Encyclopedia of Type Strains, Phase IV (KMG-IV): sequencing the most valuable type-strain genomes for metagenomic binning, comparative biology and taxonomic classification.</title>
        <authorList>
            <person name="Goeker M."/>
        </authorList>
    </citation>
    <scope>NUCLEOTIDE SEQUENCE [LARGE SCALE GENOMIC DNA]</scope>
    <source>
        <strain evidence="3 4">DSM 100059</strain>
    </source>
</reference>
<dbReference type="PANTHER" id="PTHR43669">
    <property type="entry name" value="5-KETO-D-GLUCONATE 5-REDUCTASE"/>
    <property type="match status" value="1"/>
</dbReference>
<dbReference type="PANTHER" id="PTHR43669:SF3">
    <property type="entry name" value="ALCOHOL DEHYDROGENASE, PUTATIVE (AFU_ORTHOLOGUE AFUA_3G03445)-RELATED"/>
    <property type="match status" value="1"/>
</dbReference>
<dbReference type="AlphaFoldDB" id="A0A4R8DVB3"/>
<comment type="caution">
    <text evidence="3">The sequence shown here is derived from an EMBL/GenBank/DDBJ whole genome shotgun (WGS) entry which is preliminary data.</text>
</comment>
<keyword evidence="2" id="KW-0560">Oxidoreductase</keyword>
<evidence type="ECO:0000256" key="2">
    <source>
        <dbReference type="ARBA" id="ARBA00023002"/>
    </source>
</evidence>
<dbReference type="InterPro" id="IPR036291">
    <property type="entry name" value="NAD(P)-bd_dom_sf"/>
</dbReference>
<dbReference type="RefSeq" id="WP_133994979.1">
    <property type="nucleotide sequence ID" value="NZ_SODV01000001.1"/>
</dbReference>
<evidence type="ECO:0000313" key="4">
    <source>
        <dbReference type="Proteomes" id="UP000294498"/>
    </source>
</evidence>
<comment type="similarity">
    <text evidence="1">Belongs to the short-chain dehydrogenases/reductases (SDR) family.</text>
</comment>
<dbReference type="PRINTS" id="PR00081">
    <property type="entry name" value="GDHRDH"/>
</dbReference>
<name>A0A4R8DVB3_9BACT</name>
<accession>A0A4R8DVB3</accession>
<protein>
    <submittedName>
        <fullName evidence="3">NAD(P)-dependent dehydrogenase (Short-subunit alcohol dehydrogenase family)</fullName>
    </submittedName>
</protein>
<proteinExistence type="inferred from homology"/>
<dbReference type="CDD" id="cd05233">
    <property type="entry name" value="SDR_c"/>
    <property type="match status" value="1"/>
</dbReference>
<evidence type="ECO:0000313" key="3">
    <source>
        <dbReference type="EMBL" id="TDX02362.1"/>
    </source>
</evidence>
<dbReference type="SUPFAM" id="SSF51735">
    <property type="entry name" value="NAD(P)-binding Rossmann-fold domains"/>
    <property type="match status" value="1"/>
</dbReference>
<organism evidence="3 4">
    <name type="scientific">Dinghuibacter silviterrae</name>
    <dbReference type="NCBI Taxonomy" id="1539049"/>
    <lineage>
        <taxon>Bacteria</taxon>
        <taxon>Pseudomonadati</taxon>
        <taxon>Bacteroidota</taxon>
        <taxon>Chitinophagia</taxon>
        <taxon>Chitinophagales</taxon>
        <taxon>Chitinophagaceae</taxon>
        <taxon>Dinghuibacter</taxon>
    </lineage>
</organism>